<protein>
    <submittedName>
        <fullName evidence="1">Fiber protein</fullName>
    </submittedName>
</protein>
<proteinExistence type="predicted"/>
<organism evidence="1">
    <name type="scientific">CrAss-like virus sp. ctt4r3</name>
    <dbReference type="NCBI Taxonomy" id="2823619"/>
    <lineage>
        <taxon>Viruses</taxon>
        <taxon>Duplodnaviria</taxon>
        <taxon>Heunggongvirae</taxon>
        <taxon>Uroviricota</taxon>
        <taxon>Caudoviricetes</taxon>
        <taxon>Crassvirales</taxon>
    </lineage>
</organism>
<accession>A0A8S5L7H8</accession>
<dbReference type="EMBL" id="BK014649">
    <property type="protein sequence ID" value="DAD65837.1"/>
    <property type="molecule type" value="Genomic_DNA"/>
</dbReference>
<dbReference type="Gene3D" id="1.20.5.340">
    <property type="match status" value="1"/>
</dbReference>
<evidence type="ECO:0000313" key="1">
    <source>
        <dbReference type="EMBL" id="DAD65837.1"/>
    </source>
</evidence>
<reference evidence="1" key="1">
    <citation type="journal article" date="2021" name="Proc. Natl. Acad. Sci. U.S.A.">
        <title>A Catalog of Tens of Thousands of Viruses from Human Metagenomes Reveals Hidden Associations with Chronic Diseases.</title>
        <authorList>
            <person name="Tisza M.J."/>
            <person name="Buck C.B."/>
        </authorList>
    </citation>
    <scope>NUCLEOTIDE SEQUENCE</scope>
    <source>
        <strain evidence="1">Ctt4r3</strain>
    </source>
</reference>
<name>A0A8S5L7H8_9CAUD</name>
<sequence length="92" mass="9998">MKESVIRKVFCALNWPPKTGAFQKLITFIVEGLATKANSSTVEELQGKVTTLEESVSTLTSKVSTLESTVSTLQSNYTSLESRVTALETPQS</sequence>